<dbReference type="MEROPS" id="C14.016"/>
<dbReference type="PANTHER" id="PTHR10454:SF232">
    <property type="entry name" value="AT03047P-RELATED"/>
    <property type="match status" value="1"/>
</dbReference>
<dbReference type="GO" id="GO:0043525">
    <property type="term" value="P:positive regulation of neuron apoptotic process"/>
    <property type="evidence" value="ECO:0007669"/>
    <property type="project" value="TreeGrafter"/>
</dbReference>
<dbReference type="InterPro" id="IPR029030">
    <property type="entry name" value="Caspase-like_dom_sf"/>
</dbReference>
<dbReference type="InterPro" id="IPR015917">
    <property type="entry name" value="Pept_C14A"/>
</dbReference>
<dbReference type="Gene3D" id="3.40.50.1460">
    <property type="match status" value="1"/>
</dbReference>
<dbReference type="InterPro" id="IPR002398">
    <property type="entry name" value="Pept_C14"/>
</dbReference>
<dbReference type="GO" id="GO:0005737">
    <property type="term" value="C:cytoplasm"/>
    <property type="evidence" value="ECO:0007669"/>
    <property type="project" value="TreeGrafter"/>
</dbReference>
<protein>
    <submittedName>
        <fullName evidence="3 4">Caspase-1</fullName>
    </submittedName>
</protein>
<evidence type="ECO:0000313" key="4">
    <source>
        <dbReference type="EnsemblMetazoa" id="CPIJ008253-PA"/>
    </source>
</evidence>
<evidence type="ECO:0000256" key="1">
    <source>
        <dbReference type="ARBA" id="ARBA00010134"/>
    </source>
</evidence>
<dbReference type="InParanoid" id="B0WLP5"/>
<dbReference type="InterPro" id="IPR011600">
    <property type="entry name" value="Pept_C14_caspase"/>
</dbReference>
<dbReference type="GO" id="GO:0004197">
    <property type="term" value="F:cysteine-type endopeptidase activity"/>
    <property type="evidence" value="ECO:0007669"/>
    <property type="project" value="InterPro"/>
</dbReference>
<dbReference type="HOGENOM" id="CLU_036904_3_3_1"/>
<dbReference type="STRING" id="7176.B0WLP5"/>
<dbReference type="InterPro" id="IPR001309">
    <property type="entry name" value="Pept_C14_p20"/>
</dbReference>
<evidence type="ECO:0000313" key="3">
    <source>
        <dbReference type="EMBL" id="EDS30610.1"/>
    </source>
</evidence>
<reference evidence="4" key="2">
    <citation type="submission" date="2021-02" db="UniProtKB">
        <authorList>
            <consortium name="EnsemblMetazoa"/>
        </authorList>
    </citation>
    <scope>IDENTIFICATION</scope>
    <source>
        <strain evidence="4">JHB</strain>
    </source>
</reference>
<dbReference type="PRINTS" id="PR00376">
    <property type="entry name" value="IL1BCENZYME"/>
</dbReference>
<dbReference type="PROSITE" id="PS50208">
    <property type="entry name" value="CASPASE_P20"/>
    <property type="match status" value="1"/>
</dbReference>
<dbReference type="OrthoDB" id="6116485at2759"/>
<dbReference type="GO" id="GO:0006508">
    <property type="term" value="P:proteolysis"/>
    <property type="evidence" value="ECO:0007669"/>
    <property type="project" value="InterPro"/>
</dbReference>
<evidence type="ECO:0000313" key="5">
    <source>
        <dbReference type="Proteomes" id="UP000002320"/>
    </source>
</evidence>
<reference evidence="3" key="1">
    <citation type="submission" date="2007-03" db="EMBL/GenBank/DDBJ databases">
        <title>Annotation of Culex pipiens quinquefasciatus.</title>
        <authorList>
            <consortium name="The Broad Institute Genome Sequencing Platform"/>
            <person name="Atkinson P.W."/>
            <person name="Hemingway J."/>
            <person name="Christensen B.M."/>
            <person name="Higgs S."/>
            <person name="Kodira C."/>
            <person name="Hannick L."/>
            <person name="Megy K."/>
            <person name="O'Leary S."/>
            <person name="Pearson M."/>
            <person name="Haas B.J."/>
            <person name="Mauceli E."/>
            <person name="Wortman J.R."/>
            <person name="Lee N.H."/>
            <person name="Guigo R."/>
            <person name="Stanke M."/>
            <person name="Alvarado L."/>
            <person name="Amedeo P."/>
            <person name="Antoine C.H."/>
            <person name="Arensburger P."/>
            <person name="Bidwell S.L."/>
            <person name="Crawford M."/>
            <person name="Camaro F."/>
            <person name="Devon K."/>
            <person name="Engels R."/>
            <person name="Hammond M."/>
            <person name="Howarth C."/>
            <person name="Koehrsen M."/>
            <person name="Lawson D."/>
            <person name="Montgomery P."/>
            <person name="Nene V."/>
            <person name="Nusbaum C."/>
            <person name="Puiu D."/>
            <person name="Romero-Severson J."/>
            <person name="Severson D.W."/>
            <person name="Shumway M."/>
            <person name="Sisk P."/>
            <person name="Stolte C."/>
            <person name="Zeng Q."/>
            <person name="Eisenstadt E."/>
            <person name="Fraser-Liggett C."/>
            <person name="Strausberg R."/>
            <person name="Galagan J."/>
            <person name="Birren B."/>
            <person name="Collins F.H."/>
        </authorList>
    </citation>
    <scope>NUCLEOTIDE SEQUENCE [LARGE SCALE GENOMIC DNA]</scope>
    <source>
        <strain evidence="3">JHB</strain>
    </source>
</reference>
<sequence>MDKGSTNEVDVLGLMEYIPNSSMPSANITPKSRPTVEENYNTNHKYRGLALIFCNMEFQKELKMPKRVATEKDRDDICDALENLSFNVKVNNDLNKEEVQKTLKEWSQEKHHIDNDCLVVVIMTYGGNGFVYAKDGKYEVDTLWKNFVGNACPSLIGKPKIFFIQGLYG</sequence>
<dbReference type="EMBL" id="DS231989">
    <property type="protein sequence ID" value="EDS30610.1"/>
    <property type="molecule type" value="Genomic_DNA"/>
</dbReference>
<proteinExistence type="inferred from homology"/>
<dbReference type="EnsemblMetazoa" id="CPIJ008253-RA">
    <property type="protein sequence ID" value="CPIJ008253-PA"/>
    <property type="gene ID" value="CPIJ008253"/>
</dbReference>
<comment type="similarity">
    <text evidence="1">Belongs to the peptidase C14A family.</text>
</comment>
<dbReference type="GO" id="GO:0006915">
    <property type="term" value="P:apoptotic process"/>
    <property type="evidence" value="ECO:0007669"/>
    <property type="project" value="TreeGrafter"/>
</dbReference>
<dbReference type="Pfam" id="PF00656">
    <property type="entry name" value="Peptidase_C14"/>
    <property type="match status" value="1"/>
</dbReference>
<dbReference type="PANTHER" id="PTHR10454">
    <property type="entry name" value="CASPASE"/>
    <property type="match status" value="1"/>
</dbReference>
<feature type="domain" description="Caspase family p20" evidence="2">
    <location>
        <begin position="46"/>
        <end position="169"/>
    </location>
</feature>
<accession>B0WLP5</accession>
<dbReference type="SUPFAM" id="SSF52129">
    <property type="entry name" value="Caspase-like"/>
    <property type="match status" value="1"/>
</dbReference>
<dbReference type="eggNOG" id="KOG3573">
    <property type="taxonomic scope" value="Eukaryota"/>
</dbReference>
<dbReference type="AlphaFoldDB" id="B0WLP5"/>
<dbReference type="OMA" id="FIIQVKH"/>
<gene>
    <name evidence="4" type="primary">6040178</name>
    <name evidence="3" type="ORF">CpipJ_CPIJ008253</name>
</gene>
<dbReference type="Proteomes" id="UP000002320">
    <property type="component" value="Unassembled WGS sequence"/>
</dbReference>
<keyword evidence="5" id="KW-1185">Reference proteome</keyword>
<evidence type="ECO:0000259" key="2">
    <source>
        <dbReference type="PROSITE" id="PS50208"/>
    </source>
</evidence>
<dbReference type="VEuPathDB" id="VectorBase:CQUJHB017973"/>
<organism>
    <name type="scientific">Culex quinquefasciatus</name>
    <name type="common">Southern house mosquito</name>
    <name type="synonym">Culex pungens</name>
    <dbReference type="NCBI Taxonomy" id="7176"/>
    <lineage>
        <taxon>Eukaryota</taxon>
        <taxon>Metazoa</taxon>
        <taxon>Ecdysozoa</taxon>
        <taxon>Arthropoda</taxon>
        <taxon>Hexapoda</taxon>
        <taxon>Insecta</taxon>
        <taxon>Pterygota</taxon>
        <taxon>Neoptera</taxon>
        <taxon>Endopterygota</taxon>
        <taxon>Diptera</taxon>
        <taxon>Nematocera</taxon>
        <taxon>Culicoidea</taxon>
        <taxon>Culicidae</taxon>
        <taxon>Culicinae</taxon>
        <taxon>Culicini</taxon>
        <taxon>Culex</taxon>
        <taxon>Culex</taxon>
    </lineage>
</organism>
<name>B0WLP5_CULQU</name>
<dbReference type="KEGG" id="cqu:CpipJ_CPIJ008253"/>
<dbReference type="SMART" id="SM00115">
    <property type="entry name" value="CASc"/>
    <property type="match status" value="1"/>
</dbReference>
<dbReference type="VEuPathDB" id="VectorBase:CPIJ008253"/>